<dbReference type="EMBL" id="CAADEZ010000045">
    <property type="protein sequence ID" value="VFJ47232.1"/>
    <property type="molecule type" value="Genomic_DNA"/>
</dbReference>
<keyword evidence="2" id="KW-1133">Transmembrane helix</keyword>
<dbReference type="EMBL" id="CAADFL010000058">
    <property type="protein sequence ID" value="VFK08059.1"/>
    <property type="molecule type" value="Genomic_DNA"/>
</dbReference>
<gene>
    <name evidence="3" type="ORF">BECKFM1743A_GA0114220_1004510</name>
    <name evidence="4" type="ORF">BECKFM1743B_GA0114221_100588</name>
</gene>
<protein>
    <submittedName>
        <fullName evidence="3">Uncharacterized protein</fullName>
    </submittedName>
</protein>
<accession>A0A450S5T4</accession>
<name>A0A450S5T4_9GAMM</name>
<keyword evidence="2" id="KW-0812">Transmembrane</keyword>
<evidence type="ECO:0000313" key="3">
    <source>
        <dbReference type="EMBL" id="VFJ47232.1"/>
    </source>
</evidence>
<proteinExistence type="predicted"/>
<feature type="compositionally biased region" description="Polar residues" evidence="1">
    <location>
        <begin position="1"/>
        <end position="11"/>
    </location>
</feature>
<reference evidence="3" key="1">
    <citation type="submission" date="2019-02" db="EMBL/GenBank/DDBJ databases">
        <authorList>
            <person name="Gruber-Vodicka R. H."/>
            <person name="Seah K. B. B."/>
        </authorList>
    </citation>
    <scope>NUCLEOTIDE SEQUENCE</scope>
    <source>
        <strain evidence="3">BECK_BZ163</strain>
        <strain evidence="4">BECK_BZ164</strain>
    </source>
</reference>
<evidence type="ECO:0000256" key="1">
    <source>
        <dbReference type="SAM" id="MobiDB-lite"/>
    </source>
</evidence>
<organism evidence="3">
    <name type="scientific">Candidatus Kentrum sp. FM</name>
    <dbReference type="NCBI Taxonomy" id="2126340"/>
    <lineage>
        <taxon>Bacteria</taxon>
        <taxon>Pseudomonadati</taxon>
        <taxon>Pseudomonadota</taxon>
        <taxon>Gammaproteobacteria</taxon>
        <taxon>Candidatus Kentrum</taxon>
    </lineage>
</organism>
<feature type="transmembrane region" description="Helical" evidence="2">
    <location>
        <begin position="99"/>
        <end position="125"/>
    </location>
</feature>
<dbReference type="AlphaFoldDB" id="A0A450S5T4"/>
<evidence type="ECO:0000256" key="2">
    <source>
        <dbReference type="SAM" id="Phobius"/>
    </source>
</evidence>
<keyword evidence="2" id="KW-0472">Membrane</keyword>
<feature type="region of interest" description="Disordered" evidence="1">
    <location>
        <begin position="1"/>
        <end position="48"/>
    </location>
</feature>
<sequence length="128" mass="14766">MKSVKAGQQSTKKPEYKGRKPQREEKNRRCPVSTPVGTGYNPLSHRRAHKTKKIIRTARERRVVPGKNTRRLKAFELKGKKEQEAYNAMLESPIYWVKFALFIFASGFIAWGRVFLLGEGCFVAARLR</sequence>
<feature type="compositionally biased region" description="Basic and acidic residues" evidence="1">
    <location>
        <begin position="12"/>
        <end position="28"/>
    </location>
</feature>
<evidence type="ECO:0000313" key="4">
    <source>
        <dbReference type="EMBL" id="VFK08059.1"/>
    </source>
</evidence>